<feature type="transmembrane region" description="Helical" evidence="7">
    <location>
        <begin position="196"/>
        <end position="215"/>
    </location>
</feature>
<comment type="subcellular location">
    <subcellularLocation>
        <location evidence="1">Membrane</location>
        <topology evidence="1">Multi-pass membrane protein</topology>
    </subcellularLocation>
</comment>
<feature type="transmembrane region" description="Helical" evidence="7">
    <location>
        <begin position="503"/>
        <end position="529"/>
    </location>
</feature>
<feature type="transmembrane region" description="Helical" evidence="7">
    <location>
        <begin position="121"/>
        <end position="138"/>
    </location>
</feature>
<feature type="region of interest" description="Disordered" evidence="6">
    <location>
        <begin position="1"/>
        <end position="23"/>
    </location>
</feature>
<protein>
    <submittedName>
        <fullName evidence="8">Membrane-spanning 4-domains subfamily A member 4A-like protein</fullName>
    </submittedName>
</protein>
<sequence>MGREGGSRNSLIPETSDDYSRGKLAMTPKELVDDSWLPALVRASHASSSVKKYSSAQDRGHRAREGWGSDEGKVPVQGNPVFQLHHVETVQIMTGLMVFFLGIVLTVSVPSYYAFLENSGITYWGSLIYISAGFLSVAAQNKPRLTVQIMIGVMVILFGIVRTIHCTDRYGYRYGFCISVITGIIYWGSLIVKASLIMNVISAITAAAAIVLMSIEIHFSERYTRYSELTRYDLGIVGVLLVFSILQFIISICISGFACKATRDISSTVVNVALNKVKTLPRMESSKFMSTDKATVIIQVNPQVPQDAVICDDGQETRRAYHNTALTEFTAQPKALGTVQIMTGVMVFLFGFVRTINTDIYAFSVTGIIYWGSLIYIVTGSLSVSAQNKRHPRVVKASLIMNVISAITAAAAIVLMGIEIHFSERYTRYYQFRRYDLGVVGILLVFTILQFIISICISGFAFKANNNTNSTVLIISIFVSGFACKANNNTDSTVVYVELNQYFILRIIVILPFTMLQFITSICITVFSFKATG</sequence>
<feature type="transmembrane region" description="Helical" evidence="7">
    <location>
        <begin position="170"/>
        <end position="189"/>
    </location>
</feature>
<feature type="transmembrane region" description="Helical" evidence="7">
    <location>
        <begin position="438"/>
        <end position="460"/>
    </location>
</feature>
<evidence type="ECO:0000256" key="5">
    <source>
        <dbReference type="ARBA" id="ARBA00023136"/>
    </source>
</evidence>
<organism evidence="8 9">
    <name type="scientific">Labeo rohita</name>
    <name type="common">Indian major carp</name>
    <name type="synonym">Cyprinus rohita</name>
    <dbReference type="NCBI Taxonomy" id="84645"/>
    <lineage>
        <taxon>Eukaryota</taxon>
        <taxon>Metazoa</taxon>
        <taxon>Chordata</taxon>
        <taxon>Craniata</taxon>
        <taxon>Vertebrata</taxon>
        <taxon>Euteleostomi</taxon>
        <taxon>Actinopterygii</taxon>
        <taxon>Neopterygii</taxon>
        <taxon>Teleostei</taxon>
        <taxon>Ostariophysi</taxon>
        <taxon>Cypriniformes</taxon>
        <taxon>Cyprinidae</taxon>
        <taxon>Labeoninae</taxon>
        <taxon>Labeonini</taxon>
        <taxon>Labeo</taxon>
    </lineage>
</organism>
<keyword evidence="5 7" id="KW-0472">Membrane</keyword>
<feature type="transmembrane region" description="Helical" evidence="7">
    <location>
        <begin position="467"/>
        <end position="483"/>
    </location>
</feature>
<comment type="caution">
    <text evidence="8">The sequence shown here is derived from an EMBL/GenBank/DDBJ whole genome shotgun (WGS) entry which is preliminary data.</text>
</comment>
<name>A0A498LDM7_LABRO</name>
<evidence type="ECO:0000256" key="3">
    <source>
        <dbReference type="ARBA" id="ARBA00022692"/>
    </source>
</evidence>
<reference evidence="8 9" key="1">
    <citation type="submission" date="2018-03" db="EMBL/GenBank/DDBJ databases">
        <title>Draft genome sequence of Rohu Carp (Labeo rohita).</title>
        <authorList>
            <person name="Das P."/>
            <person name="Kushwaha B."/>
            <person name="Joshi C.G."/>
            <person name="Kumar D."/>
            <person name="Nagpure N.S."/>
            <person name="Sahoo L."/>
            <person name="Das S.P."/>
            <person name="Bit A."/>
            <person name="Patnaik S."/>
            <person name="Meher P.K."/>
            <person name="Jayasankar P."/>
            <person name="Koringa P.G."/>
            <person name="Patel N.V."/>
            <person name="Hinsu A.T."/>
            <person name="Kumar R."/>
            <person name="Pandey M."/>
            <person name="Agarwal S."/>
            <person name="Srivastava S."/>
            <person name="Singh M."/>
            <person name="Iquebal M.A."/>
            <person name="Jaiswal S."/>
            <person name="Angadi U.B."/>
            <person name="Kumar N."/>
            <person name="Raza M."/>
            <person name="Shah T.M."/>
            <person name="Rai A."/>
            <person name="Jena J.K."/>
        </authorList>
    </citation>
    <scope>NUCLEOTIDE SEQUENCE [LARGE SCALE GENOMIC DNA]</scope>
    <source>
        <strain evidence="8">DASCIFA01</strain>
        <tissue evidence="8">Testis</tissue>
    </source>
</reference>
<proteinExistence type="inferred from homology"/>
<feature type="transmembrane region" description="Helical" evidence="7">
    <location>
        <begin position="145"/>
        <end position="164"/>
    </location>
</feature>
<feature type="transmembrane region" description="Helical" evidence="7">
    <location>
        <begin position="399"/>
        <end position="418"/>
    </location>
</feature>
<dbReference type="STRING" id="84645.A0A498LDM7"/>
<feature type="region of interest" description="Disordered" evidence="6">
    <location>
        <begin position="51"/>
        <end position="72"/>
    </location>
</feature>
<dbReference type="Proteomes" id="UP000290572">
    <property type="component" value="Unassembled WGS sequence"/>
</dbReference>
<dbReference type="PANTHER" id="PTHR23320">
    <property type="entry name" value="MEMBRANE-SPANNING 4-DOMAINS SUBFAMILY A MS4A -RELATED"/>
    <property type="match status" value="1"/>
</dbReference>
<keyword evidence="3 7" id="KW-0812">Transmembrane</keyword>
<dbReference type="GO" id="GO:0016020">
    <property type="term" value="C:membrane"/>
    <property type="evidence" value="ECO:0007669"/>
    <property type="project" value="UniProtKB-SubCell"/>
</dbReference>
<evidence type="ECO:0000256" key="6">
    <source>
        <dbReference type="SAM" id="MobiDB-lite"/>
    </source>
</evidence>
<feature type="transmembrane region" description="Helical" evidence="7">
    <location>
        <begin position="92"/>
        <end position="115"/>
    </location>
</feature>
<evidence type="ECO:0000256" key="1">
    <source>
        <dbReference type="ARBA" id="ARBA00004141"/>
    </source>
</evidence>
<dbReference type="AlphaFoldDB" id="A0A498LDM7"/>
<evidence type="ECO:0000313" key="9">
    <source>
        <dbReference type="Proteomes" id="UP000290572"/>
    </source>
</evidence>
<keyword evidence="4 7" id="KW-1133">Transmembrane helix</keyword>
<dbReference type="Pfam" id="PF04103">
    <property type="entry name" value="CD20"/>
    <property type="match status" value="2"/>
</dbReference>
<gene>
    <name evidence="8" type="ORF">ROHU_012390</name>
</gene>
<evidence type="ECO:0000256" key="4">
    <source>
        <dbReference type="ARBA" id="ARBA00022989"/>
    </source>
</evidence>
<feature type="transmembrane region" description="Helical" evidence="7">
    <location>
        <begin position="235"/>
        <end position="258"/>
    </location>
</feature>
<dbReference type="PANTHER" id="PTHR23320:SF128">
    <property type="entry name" value="MEMBRANE-SPANNING 4-DOMAINS SUBFAMILY A MEMBER 4A"/>
    <property type="match status" value="1"/>
</dbReference>
<dbReference type="InterPro" id="IPR007237">
    <property type="entry name" value="CD20-like"/>
</dbReference>
<dbReference type="EMBL" id="QBIY01013373">
    <property type="protein sequence ID" value="RXN06358.1"/>
    <property type="molecule type" value="Genomic_DNA"/>
</dbReference>
<keyword evidence="9" id="KW-1185">Reference proteome</keyword>
<feature type="transmembrane region" description="Helical" evidence="7">
    <location>
        <begin position="335"/>
        <end position="354"/>
    </location>
</feature>
<evidence type="ECO:0000256" key="2">
    <source>
        <dbReference type="ARBA" id="ARBA00009565"/>
    </source>
</evidence>
<comment type="similarity">
    <text evidence="2">Belongs to the MS4A family.</text>
</comment>
<evidence type="ECO:0000313" key="8">
    <source>
        <dbReference type="EMBL" id="RXN06358.1"/>
    </source>
</evidence>
<evidence type="ECO:0000256" key="7">
    <source>
        <dbReference type="SAM" id="Phobius"/>
    </source>
</evidence>
<accession>A0A498LDM7</accession>
<feature type="compositionally biased region" description="Basic and acidic residues" evidence="6">
    <location>
        <begin position="58"/>
        <end position="72"/>
    </location>
</feature>
<dbReference type="InterPro" id="IPR030417">
    <property type="entry name" value="MS4A"/>
</dbReference>
<feature type="transmembrane region" description="Helical" evidence="7">
    <location>
        <begin position="360"/>
        <end position="378"/>
    </location>
</feature>